<evidence type="ECO:0000313" key="2">
    <source>
        <dbReference type="Proteomes" id="UP000279962"/>
    </source>
</evidence>
<organism evidence="1 2">
    <name type="scientific">Acinetobacter wuhouensis</name>
    <dbReference type="NCBI Taxonomy" id="1879050"/>
    <lineage>
        <taxon>Bacteria</taxon>
        <taxon>Pseudomonadati</taxon>
        <taxon>Pseudomonadota</taxon>
        <taxon>Gammaproteobacteria</taxon>
        <taxon>Moraxellales</taxon>
        <taxon>Moraxellaceae</taxon>
        <taxon>Acinetobacter</taxon>
    </lineage>
</organism>
<accession>A0A3G2T5M0</accession>
<gene>
    <name evidence="1" type="ORF">CDG68_17220</name>
</gene>
<dbReference type="AlphaFoldDB" id="A0A3G2T5M0"/>
<dbReference type="InterPro" id="IPR021815">
    <property type="entry name" value="TsiV"/>
</dbReference>
<sequence>MSTSELYLNQNEIDELVSDLPNDTSIIYGDDGEEFGICPFISFYIFNDENEIDLLVNKIILIIDDFTKFIKDKPLKLFYKSSTSIWSNRVKSLEEISKEVKKTLDNELFCFYGATSADSNLQSARWAYSTMLSQASSYSYLKFTFSDKFYRNNKDLWNTFVIQALEILQPIQSYSGYEIGNTSQLSIISPEYETVERSFSDYFYGLDIDHPASMAFHSHYEAEEFKDLTILGAGLRTPTWCFLLSPYWIEQLGLTEQQIHSRLNDPRIEIIKLQNPSNNDKFSLWIRLGELSLYPVDKGVPELLMIANKLIKPIRCNHLKLNTLDAWDDDPNPRFDIENSPQWIARFDEESNWPQGNRIIDCAKRELSIQSLNVKAGEKCPQQGYWFTVAEENSRQYFKQGDIFPDVKSDWGDVYWQFDGEE</sequence>
<dbReference type="RefSeq" id="WP_087554554.1">
    <property type="nucleotide sequence ID" value="NZ_CP033133.1"/>
</dbReference>
<reference evidence="1 2" key="1">
    <citation type="submission" date="2018-10" db="EMBL/GenBank/DDBJ databases">
        <title>The complete genome of Acinetobacter wuhouensis strain WCHAW010062.</title>
        <authorList>
            <person name="Hu Y."/>
            <person name="Long H."/>
            <person name="Feng Y."/>
            <person name="Zong Z."/>
        </authorList>
    </citation>
    <scope>NUCLEOTIDE SEQUENCE [LARGE SCALE GENOMIC DNA]</scope>
    <source>
        <strain evidence="1 2">WCHAW010062</strain>
    </source>
</reference>
<evidence type="ECO:0000313" key="1">
    <source>
        <dbReference type="EMBL" id="AYO55282.1"/>
    </source>
</evidence>
<dbReference type="EMBL" id="CP033133">
    <property type="protein sequence ID" value="AYO55282.1"/>
    <property type="molecule type" value="Genomic_DNA"/>
</dbReference>
<dbReference type="Proteomes" id="UP000279962">
    <property type="component" value="Chromosome"/>
</dbReference>
<dbReference type="Pfam" id="PF11876">
    <property type="entry name" value="TsiV"/>
    <property type="match status" value="1"/>
</dbReference>
<protein>
    <submittedName>
        <fullName evidence="1">DUF3396 domain-containing protein</fullName>
    </submittedName>
</protein>
<name>A0A3G2T5M0_9GAMM</name>
<proteinExistence type="predicted"/>